<dbReference type="Pfam" id="PF00196">
    <property type="entry name" value="GerE"/>
    <property type="match status" value="1"/>
</dbReference>
<evidence type="ECO:0000256" key="4">
    <source>
        <dbReference type="SAM" id="Phobius"/>
    </source>
</evidence>
<dbReference type="InterPro" id="IPR016032">
    <property type="entry name" value="Sig_transdc_resp-reg_C-effctor"/>
</dbReference>
<proteinExistence type="predicted"/>
<feature type="transmembrane region" description="Helical" evidence="4">
    <location>
        <begin position="33"/>
        <end position="51"/>
    </location>
</feature>
<dbReference type="EMBL" id="FOYQ01000001">
    <property type="protein sequence ID" value="SFR34373.1"/>
    <property type="molecule type" value="Genomic_DNA"/>
</dbReference>
<gene>
    <name evidence="6" type="ORF">SAMN04490243_0822</name>
</gene>
<dbReference type="PANTHER" id="PTHR44688">
    <property type="entry name" value="DNA-BINDING TRANSCRIPTIONAL ACTIVATOR DEVR_DOSR"/>
    <property type="match status" value="1"/>
</dbReference>
<keyword evidence="3" id="KW-0804">Transcription</keyword>
<evidence type="ECO:0000313" key="7">
    <source>
        <dbReference type="Proteomes" id="UP000199534"/>
    </source>
</evidence>
<dbReference type="OrthoDB" id="9807565at2"/>
<dbReference type="Proteomes" id="UP000199534">
    <property type="component" value="Unassembled WGS sequence"/>
</dbReference>
<organism evidence="6 7">
    <name type="scientific">Robiginitalea myxolifaciens</name>
    <dbReference type="NCBI Taxonomy" id="400055"/>
    <lineage>
        <taxon>Bacteria</taxon>
        <taxon>Pseudomonadati</taxon>
        <taxon>Bacteroidota</taxon>
        <taxon>Flavobacteriia</taxon>
        <taxon>Flavobacteriales</taxon>
        <taxon>Flavobacteriaceae</taxon>
        <taxon>Robiginitalea</taxon>
    </lineage>
</organism>
<keyword evidence="4" id="KW-0472">Membrane</keyword>
<dbReference type="CDD" id="cd06170">
    <property type="entry name" value="LuxR_C_like"/>
    <property type="match status" value="1"/>
</dbReference>
<dbReference type="RefSeq" id="WP_092980890.1">
    <property type="nucleotide sequence ID" value="NZ_FOYQ01000001.1"/>
</dbReference>
<dbReference type="PANTHER" id="PTHR44688:SF16">
    <property type="entry name" value="DNA-BINDING TRANSCRIPTIONAL ACTIVATOR DEVR_DOSR"/>
    <property type="match status" value="1"/>
</dbReference>
<evidence type="ECO:0000313" key="6">
    <source>
        <dbReference type="EMBL" id="SFR34373.1"/>
    </source>
</evidence>
<evidence type="ECO:0000259" key="5">
    <source>
        <dbReference type="PROSITE" id="PS50043"/>
    </source>
</evidence>
<evidence type="ECO:0000256" key="1">
    <source>
        <dbReference type="ARBA" id="ARBA00023015"/>
    </source>
</evidence>
<feature type="domain" description="HTH luxR-type" evidence="5">
    <location>
        <begin position="67"/>
        <end position="132"/>
    </location>
</feature>
<keyword evidence="1" id="KW-0805">Transcription regulation</keyword>
<dbReference type="InterPro" id="IPR036388">
    <property type="entry name" value="WH-like_DNA-bd_sf"/>
</dbReference>
<keyword evidence="7" id="KW-1185">Reference proteome</keyword>
<dbReference type="GO" id="GO:0003677">
    <property type="term" value="F:DNA binding"/>
    <property type="evidence" value="ECO:0007669"/>
    <property type="project" value="UniProtKB-KW"/>
</dbReference>
<dbReference type="PRINTS" id="PR00038">
    <property type="entry name" value="HTHLUXR"/>
</dbReference>
<keyword evidence="4" id="KW-0812">Transmembrane</keyword>
<keyword evidence="2" id="KW-0238">DNA-binding</keyword>
<dbReference type="GO" id="GO:0006355">
    <property type="term" value="P:regulation of DNA-templated transcription"/>
    <property type="evidence" value="ECO:0007669"/>
    <property type="project" value="InterPro"/>
</dbReference>
<dbReference type="InterPro" id="IPR000792">
    <property type="entry name" value="Tscrpt_reg_LuxR_C"/>
</dbReference>
<dbReference type="PROSITE" id="PS50043">
    <property type="entry name" value="HTH_LUXR_2"/>
    <property type="match status" value="1"/>
</dbReference>
<accession>A0A1I6FWP9</accession>
<dbReference type="SMART" id="SM00421">
    <property type="entry name" value="HTH_LUXR"/>
    <property type="match status" value="1"/>
</dbReference>
<evidence type="ECO:0000256" key="3">
    <source>
        <dbReference type="ARBA" id="ARBA00023163"/>
    </source>
</evidence>
<dbReference type="Gene3D" id="1.10.10.10">
    <property type="entry name" value="Winged helix-like DNA-binding domain superfamily/Winged helix DNA-binding domain"/>
    <property type="match status" value="1"/>
</dbReference>
<evidence type="ECO:0000256" key="2">
    <source>
        <dbReference type="ARBA" id="ARBA00023125"/>
    </source>
</evidence>
<sequence length="136" mass="15408">MWRTILIYSVLILCLLILFRISRATYLLGGNSWDLTLAGIALVFLLLGIFLSRGRKSKTETTEPDSRKIEQLGLSTREYEVLLQVCKGQSNQEIATTLFISESTVKTHVSNLLVKLDVRRRTQLMTKARNLNLIPG</sequence>
<dbReference type="AlphaFoldDB" id="A0A1I6FWP9"/>
<protein>
    <submittedName>
        <fullName evidence="6">Regulatory protein, luxR family</fullName>
    </submittedName>
</protein>
<keyword evidence="4" id="KW-1133">Transmembrane helix</keyword>
<dbReference type="SUPFAM" id="SSF46894">
    <property type="entry name" value="C-terminal effector domain of the bipartite response regulators"/>
    <property type="match status" value="1"/>
</dbReference>
<dbReference type="STRING" id="400055.SAMN04490243_0822"/>
<reference evidence="6 7" key="1">
    <citation type="submission" date="2016-10" db="EMBL/GenBank/DDBJ databases">
        <authorList>
            <person name="de Groot N.N."/>
        </authorList>
    </citation>
    <scope>NUCLEOTIDE SEQUENCE [LARGE SCALE GENOMIC DNA]</scope>
    <source>
        <strain evidence="6 7">DSM 21019</strain>
    </source>
</reference>
<name>A0A1I6FWP9_9FLAO</name>
<dbReference type="PROSITE" id="PS00622">
    <property type="entry name" value="HTH_LUXR_1"/>
    <property type="match status" value="1"/>
</dbReference>